<sequence>MFGGGCLNELAHTDRVEQIEGIGIDANAFSQFGFSQPIPRKLAESRHFILHLNRAKASRRFRGRVWDWRCCDTQQRHNFEDYVGRSPQPPFRLPAGFATLRSDLGSHFQQLRRIRQELAEKARMTSFRTLVVCNAAMERHNCSPLIPISGSEDAVAVGRIAAEEVPYLPARDLAEKPPPPGIPK</sequence>
<name>A0A4S1WGP2_9SPHN</name>
<dbReference type="EMBL" id="SRXU01000004">
    <property type="protein sequence ID" value="TGX42278.1"/>
    <property type="molecule type" value="Genomic_DNA"/>
</dbReference>
<evidence type="ECO:0000313" key="2">
    <source>
        <dbReference type="Proteomes" id="UP000309848"/>
    </source>
</evidence>
<dbReference type="RefSeq" id="WP_135984606.1">
    <property type="nucleotide sequence ID" value="NZ_JAASQM010000004.1"/>
</dbReference>
<protein>
    <submittedName>
        <fullName evidence="1">Uncharacterized protein</fullName>
    </submittedName>
</protein>
<proteinExistence type="predicted"/>
<organism evidence="1 2">
    <name type="scientific">Sphingomonas naasensis</name>
    <dbReference type="NCBI Taxonomy" id="1344951"/>
    <lineage>
        <taxon>Bacteria</taxon>
        <taxon>Pseudomonadati</taxon>
        <taxon>Pseudomonadota</taxon>
        <taxon>Alphaproteobacteria</taxon>
        <taxon>Sphingomonadales</taxon>
        <taxon>Sphingomonadaceae</taxon>
        <taxon>Sphingomonas</taxon>
    </lineage>
</organism>
<dbReference type="Proteomes" id="UP000309848">
    <property type="component" value="Unassembled WGS sequence"/>
</dbReference>
<comment type="caution">
    <text evidence="1">The sequence shown here is derived from an EMBL/GenBank/DDBJ whole genome shotgun (WGS) entry which is preliminary data.</text>
</comment>
<reference evidence="1 2" key="1">
    <citation type="submission" date="2019-04" db="EMBL/GenBank/DDBJ databases">
        <title>Sphingomonas psychrotolerans sp. nov., isolated from soil in the Tianshan Mountains, Xinjiang, China.</title>
        <authorList>
            <person name="Luo Y."/>
            <person name="Sheng H."/>
        </authorList>
    </citation>
    <scope>NUCLEOTIDE SEQUENCE [LARGE SCALE GENOMIC DNA]</scope>
    <source>
        <strain evidence="1 2">KIS18-15</strain>
    </source>
</reference>
<keyword evidence="2" id="KW-1185">Reference proteome</keyword>
<gene>
    <name evidence="1" type="ORF">E5A74_10510</name>
</gene>
<evidence type="ECO:0000313" key="1">
    <source>
        <dbReference type="EMBL" id="TGX42278.1"/>
    </source>
</evidence>
<accession>A0A4S1WGP2</accession>
<dbReference type="AlphaFoldDB" id="A0A4S1WGP2"/>